<dbReference type="AlphaFoldDB" id="A0A6A4H070"/>
<proteinExistence type="predicted"/>
<evidence type="ECO:0000256" key="1">
    <source>
        <dbReference type="SAM" id="SignalP"/>
    </source>
</evidence>
<evidence type="ECO:0000313" key="3">
    <source>
        <dbReference type="Proteomes" id="UP000799118"/>
    </source>
</evidence>
<keyword evidence="1" id="KW-0732">Signal</keyword>
<name>A0A6A4H070_9AGAR</name>
<dbReference type="EMBL" id="ML769648">
    <property type="protein sequence ID" value="KAE9390745.1"/>
    <property type="molecule type" value="Genomic_DNA"/>
</dbReference>
<protein>
    <submittedName>
        <fullName evidence="2">Uncharacterized protein</fullName>
    </submittedName>
</protein>
<organism evidence="2 3">
    <name type="scientific">Gymnopus androsaceus JB14</name>
    <dbReference type="NCBI Taxonomy" id="1447944"/>
    <lineage>
        <taxon>Eukaryota</taxon>
        <taxon>Fungi</taxon>
        <taxon>Dikarya</taxon>
        <taxon>Basidiomycota</taxon>
        <taxon>Agaricomycotina</taxon>
        <taxon>Agaricomycetes</taxon>
        <taxon>Agaricomycetidae</taxon>
        <taxon>Agaricales</taxon>
        <taxon>Marasmiineae</taxon>
        <taxon>Omphalotaceae</taxon>
        <taxon>Gymnopus</taxon>
    </lineage>
</organism>
<keyword evidence="3" id="KW-1185">Reference proteome</keyword>
<accession>A0A6A4H070</accession>
<reference evidence="2" key="1">
    <citation type="journal article" date="2019" name="Environ. Microbiol.">
        <title>Fungal ecological strategies reflected in gene transcription - a case study of two litter decomposers.</title>
        <authorList>
            <person name="Barbi F."/>
            <person name="Kohler A."/>
            <person name="Barry K."/>
            <person name="Baskaran P."/>
            <person name="Daum C."/>
            <person name="Fauchery L."/>
            <person name="Ihrmark K."/>
            <person name="Kuo A."/>
            <person name="LaButti K."/>
            <person name="Lipzen A."/>
            <person name="Morin E."/>
            <person name="Grigoriev I.V."/>
            <person name="Henrissat B."/>
            <person name="Lindahl B."/>
            <person name="Martin F."/>
        </authorList>
    </citation>
    <scope>NUCLEOTIDE SEQUENCE</scope>
    <source>
        <strain evidence="2">JB14</strain>
    </source>
</reference>
<feature type="signal peptide" evidence="1">
    <location>
        <begin position="1"/>
        <end position="26"/>
    </location>
</feature>
<feature type="chain" id="PRO_5025573145" evidence="1">
    <location>
        <begin position="27"/>
        <end position="70"/>
    </location>
</feature>
<dbReference type="Proteomes" id="UP000799118">
    <property type="component" value="Unassembled WGS sequence"/>
</dbReference>
<sequence length="70" mass="7904">MTLNIFLNSLISLFPALISFLQPISDQPQILSQLVIVKIKQTMHMCRNYGCSSFIIITVYPKASLCTELL</sequence>
<evidence type="ECO:0000313" key="2">
    <source>
        <dbReference type="EMBL" id="KAE9390745.1"/>
    </source>
</evidence>
<gene>
    <name evidence="2" type="ORF">BT96DRAFT_925722</name>
</gene>